<feature type="transmembrane region" description="Helical" evidence="5">
    <location>
        <begin position="12"/>
        <end position="30"/>
    </location>
</feature>
<protein>
    <submittedName>
        <fullName evidence="6">DUF4870 domain-containing protein</fullName>
    </submittedName>
</protein>
<comment type="subcellular location">
    <subcellularLocation>
        <location evidence="1">Membrane</location>
        <topology evidence="1">Multi-pass membrane protein</topology>
    </subcellularLocation>
</comment>
<evidence type="ECO:0000256" key="2">
    <source>
        <dbReference type="ARBA" id="ARBA00022692"/>
    </source>
</evidence>
<dbReference type="Pfam" id="PF09685">
    <property type="entry name" value="MamF_MmsF"/>
    <property type="match status" value="1"/>
</dbReference>
<keyword evidence="3 5" id="KW-1133">Transmembrane helix</keyword>
<dbReference type="RefSeq" id="WP_181730741.1">
    <property type="nucleotide sequence ID" value="NZ_JACEIR010000001.1"/>
</dbReference>
<gene>
    <name evidence="6" type="ORF">I8U20_03170</name>
</gene>
<dbReference type="EMBL" id="JAECVW010000001">
    <property type="protein sequence ID" value="MBH8594325.1"/>
    <property type="molecule type" value="Genomic_DNA"/>
</dbReference>
<name>A0A8I1ABX7_THEIN</name>
<evidence type="ECO:0000256" key="5">
    <source>
        <dbReference type="SAM" id="Phobius"/>
    </source>
</evidence>
<comment type="caution">
    <text evidence="6">The sequence shown here is derived from an EMBL/GenBank/DDBJ whole genome shotgun (WGS) entry which is preliminary data.</text>
</comment>
<dbReference type="InterPro" id="IPR019109">
    <property type="entry name" value="MamF_MmsF"/>
</dbReference>
<proteinExistence type="predicted"/>
<dbReference type="AlphaFoldDB" id="A0A8I1ABX7"/>
<sequence>MDEKWIRVLLHASIWFAPVLVPLIVFLFGHDRELKRLALQALVFHGSVLSLLWISTNLLWILIGFPFIVVFGLAAFFVPLTGIIRAVQNRPFQYPVIKKWI</sequence>
<evidence type="ECO:0000313" key="7">
    <source>
        <dbReference type="Proteomes" id="UP000633619"/>
    </source>
</evidence>
<evidence type="ECO:0000256" key="1">
    <source>
        <dbReference type="ARBA" id="ARBA00004141"/>
    </source>
</evidence>
<organism evidence="6 7">
    <name type="scientific">Thermoactinomyces intermedius</name>
    <dbReference type="NCBI Taxonomy" id="2024"/>
    <lineage>
        <taxon>Bacteria</taxon>
        <taxon>Bacillati</taxon>
        <taxon>Bacillota</taxon>
        <taxon>Bacilli</taxon>
        <taxon>Bacillales</taxon>
        <taxon>Thermoactinomycetaceae</taxon>
        <taxon>Thermoactinomyces</taxon>
    </lineage>
</organism>
<keyword evidence="4 5" id="KW-0472">Membrane</keyword>
<keyword evidence="7" id="KW-1185">Reference proteome</keyword>
<feature type="transmembrane region" description="Helical" evidence="5">
    <location>
        <begin position="60"/>
        <end position="84"/>
    </location>
</feature>
<reference evidence="6 7" key="1">
    <citation type="submission" date="2020-12" db="EMBL/GenBank/DDBJ databases">
        <title>WGS of Thermoactinomyces spp.</title>
        <authorList>
            <person name="Cheng K."/>
        </authorList>
    </citation>
    <scope>NUCLEOTIDE SEQUENCE [LARGE SCALE GENOMIC DNA]</scope>
    <source>
        <strain evidence="7">CICC 10671\DSM 43846</strain>
    </source>
</reference>
<evidence type="ECO:0000313" key="6">
    <source>
        <dbReference type="EMBL" id="MBH8594325.1"/>
    </source>
</evidence>
<keyword evidence="2 5" id="KW-0812">Transmembrane</keyword>
<evidence type="ECO:0000256" key="3">
    <source>
        <dbReference type="ARBA" id="ARBA00022989"/>
    </source>
</evidence>
<evidence type="ECO:0000256" key="4">
    <source>
        <dbReference type="ARBA" id="ARBA00023136"/>
    </source>
</evidence>
<accession>A0A8I1ABX7</accession>
<dbReference type="Proteomes" id="UP000633619">
    <property type="component" value="Unassembled WGS sequence"/>
</dbReference>